<dbReference type="RefSeq" id="WP_328774914.1">
    <property type="nucleotide sequence ID" value="NZ_CP108057.1"/>
</dbReference>
<proteinExistence type="predicted"/>
<name>A0ABZ1REE5_9ACTN</name>
<accession>A0ABZ1REE5</accession>
<protein>
    <submittedName>
        <fullName evidence="1">Uncharacterized protein</fullName>
    </submittedName>
</protein>
<gene>
    <name evidence="1" type="ORF">OHU17_00875</name>
</gene>
<evidence type="ECO:0000313" key="2">
    <source>
        <dbReference type="Proteomes" id="UP001432075"/>
    </source>
</evidence>
<evidence type="ECO:0000313" key="1">
    <source>
        <dbReference type="EMBL" id="WUO44477.1"/>
    </source>
</evidence>
<sequence>MESVLVVSRICQEIEALIAVHGDTRGQLAAVVEDARQWLERQAEARRKLFSL</sequence>
<keyword evidence="2" id="KW-1185">Reference proteome</keyword>
<reference evidence="1" key="1">
    <citation type="submission" date="2022-10" db="EMBL/GenBank/DDBJ databases">
        <title>The complete genomes of actinobacterial strains from the NBC collection.</title>
        <authorList>
            <person name="Joergensen T.S."/>
            <person name="Alvarez Arevalo M."/>
            <person name="Sterndorff E.B."/>
            <person name="Faurdal D."/>
            <person name="Vuksanovic O."/>
            <person name="Mourched A.-S."/>
            <person name="Charusanti P."/>
            <person name="Shaw S."/>
            <person name="Blin K."/>
            <person name="Weber T."/>
        </authorList>
    </citation>
    <scope>NUCLEOTIDE SEQUENCE</scope>
    <source>
        <strain evidence="1">NBC_00283</strain>
    </source>
</reference>
<organism evidence="1 2">
    <name type="scientific">Streptomyces goshikiensis</name>
    <dbReference type="NCBI Taxonomy" id="1942"/>
    <lineage>
        <taxon>Bacteria</taxon>
        <taxon>Bacillati</taxon>
        <taxon>Actinomycetota</taxon>
        <taxon>Actinomycetes</taxon>
        <taxon>Kitasatosporales</taxon>
        <taxon>Streptomycetaceae</taxon>
        <taxon>Streptomyces</taxon>
    </lineage>
</organism>
<dbReference type="EMBL" id="CP108057">
    <property type="protein sequence ID" value="WUO44477.1"/>
    <property type="molecule type" value="Genomic_DNA"/>
</dbReference>
<dbReference type="Proteomes" id="UP001432075">
    <property type="component" value="Chromosome"/>
</dbReference>